<dbReference type="AlphaFoldDB" id="A0A4Q7UP17"/>
<gene>
    <name evidence="3" type="ORF">EV382_4819</name>
</gene>
<feature type="transmembrane region" description="Helical" evidence="2">
    <location>
        <begin position="152"/>
        <end position="174"/>
    </location>
</feature>
<evidence type="ECO:0000256" key="2">
    <source>
        <dbReference type="SAM" id="Phobius"/>
    </source>
</evidence>
<organism evidence="3 4">
    <name type="scientific">Micromonospora violae</name>
    <dbReference type="NCBI Taxonomy" id="1278207"/>
    <lineage>
        <taxon>Bacteria</taxon>
        <taxon>Bacillati</taxon>
        <taxon>Actinomycetota</taxon>
        <taxon>Actinomycetes</taxon>
        <taxon>Micromonosporales</taxon>
        <taxon>Micromonosporaceae</taxon>
        <taxon>Micromonospora</taxon>
    </lineage>
</organism>
<reference evidence="3 4" key="1">
    <citation type="submission" date="2019-02" db="EMBL/GenBank/DDBJ databases">
        <title>Sequencing the genomes of 1000 actinobacteria strains.</title>
        <authorList>
            <person name="Klenk H.-P."/>
        </authorList>
    </citation>
    <scope>NUCLEOTIDE SEQUENCE [LARGE SCALE GENOMIC DNA]</scope>
    <source>
        <strain evidence="3 4">DSM 45888</strain>
    </source>
</reference>
<feature type="compositionally biased region" description="Polar residues" evidence="1">
    <location>
        <begin position="1"/>
        <end position="12"/>
    </location>
</feature>
<keyword evidence="2" id="KW-1133">Transmembrane helix</keyword>
<keyword evidence="2" id="KW-0472">Membrane</keyword>
<evidence type="ECO:0000256" key="1">
    <source>
        <dbReference type="SAM" id="MobiDB-lite"/>
    </source>
</evidence>
<feature type="transmembrane region" description="Helical" evidence="2">
    <location>
        <begin position="180"/>
        <end position="205"/>
    </location>
</feature>
<keyword evidence="2" id="KW-0812">Transmembrane</keyword>
<proteinExistence type="predicted"/>
<protein>
    <submittedName>
        <fullName evidence="3">Uncharacterized protein</fullName>
    </submittedName>
</protein>
<comment type="caution">
    <text evidence="3">The sequence shown here is derived from an EMBL/GenBank/DDBJ whole genome shotgun (WGS) entry which is preliminary data.</text>
</comment>
<dbReference type="EMBL" id="SHKK01000001">
    <property type="protein sequence ID" value="RZT81539.1"/>
    <property type="molecule type" value="Genomic_DNA"/>
</dbReference>
<keyword evidence="4" id="KW-1185">Reference proteome</keyword>
<sequence>MGVSEVSPNATVTGPGRQRVAAATGDATSPAVGSGAAWAEYLAAARQLDGVRRGAAAAAGEQARSAEAAREELTVVRTGLASQQDRLRELGVPAISLVPSPPELTEAARSMAGGPAAVLAALRSARGWAEAADAALAARRRPGSWPARARNLLVYGPFALLVPLIQVLVLAATGVGPASVAALICGLPMPAVAFVAGWIAIGRLFRVGPTERLDRTVRFGALVCLVPAVLATAGLLLALLAG</sequence>
<name>A0A4Q7UP17_9ACTN</name>
<accession>A0A4Q7UP17</accession>
<evidence type="ECO:0000313" key="4">
    <source>
        <dbReference type="Proteomes" id="UP000293781"/>
    </source>
</evidence>
<evidence type="ECO:0000313" key="3">
    <source>
        <dbReference type="EMBL" id="RZT81539.1"/>
    </source>
</evidence>
<feature type="transmembrane region" description="Helical" evidence="2">
    <location>
        <begin position="217"/>
        <end position="241"/>
    </location>
</feature>
<feature type="region of interest" description="Disordered" evidence="1">
    <location>
        <begin position="1"/>
        <end position="28"/>
    </location>
</feature>
<dbReference type="Proteomes" id="UP000293781">
    <property type="component" value="Unassembled WGS sequence"/>
</dbReference>